<comment type="caution">
    <text evidence="1">The sequence shown here is derived from an EMBL/GenBank/DDBJ whole genome shotgun (WGS) entry which is preliminary data.</text>
</comment>
<dbReference type="EMBL" id="CATOUU010000981">
    <property type="protein sequence ID" value="CAI9964626.1"/>
    <property type="molecule type" value="Genomic_DNA"/>
</dbReference>
<evidence type="ECO:0000313" key="2">
    <source>
        <dbReference type="EMBL" id="CAI9964626.1"/>
    </source>
</evidence>
<evidence type="ECO:0000313" key="3">
    <source>
        <dbReference type="EMBL" id="CAL6045667.1"/>
    </source>
</evidence>
<name>A0AA86QT48_9EUKA</name>
<dbReference type="EMBL" id="CATOUU010000914">
    <property type="protein sequence ID" value="CAI9959043.1"/>
    <property type="molecule type" value="Genomic_DNA"/>
</dbReference>
<evidence type="ECO:0000313" key="5">
    <source>
        <dbReference type="Proteomes" id="UP001642409"/>
    </source>
</evidence>
<keyword evidence="5" id="KW-1185">Reference proteome</keyword>
<gene>
    <name evidence="3" type="ORF">HINF_LOCUS41255</name>
    <name evidence="4" type="ORF">HINF_LOCUS46671</name>
    <name evidence="1" type="ORF">HINF_LOCUS46688</name>
    <name evidence="2" type="ORF">HINF_LOCUS52271</name>
</gene>
<organism evidence="1">
    <name type="scientific">Hexamita inflata</name>
    <dbReference type="NCBI Taxonomy" id="28002"/>
    <lineage>
        <taxon>Eukaryota</taxon>
        <taxon>Metamonada</taxon>
        <taxon>Diplomonadida</taxon>
        <taxon>Hexamitidae</taxon>
        <taxon>Hexamitinae</taxon>
        <taxon>Hexamita</taxon>
    </lineage>
</organism>
<sequence length="310" mass="35402">MSERCNIYIYDDTFKFLDFVSEKIAAYIAVKQRVIFSSSNISLETLIRSYYSDTKKPKMVYQEHLQYLPLKSMLAQFTSTRLSSFSTALIIDFGSFCGSDFSVQQIVQIHSELSKCECQISLCFDCRLLSPSELSYLIALVPNVYINNIGIDKQASELVKVPRSMNVQNANGIVNSALLDLTVKLAQTQKPVVNIIESMSMQRIESQMSLNQFSRDEYDHREDFESSFLVPDSMAAEHVRIESQNNLLQLESVSTGRMKRNQSKVGHGSKINLQFLDSPHENGGENYVEPKQEEEKVIEFKFETSAFRKK</sequence>
<accession>A0AA86QT48</accession>
<dbReference type="EMBL" id="CAXDID020000207">
    <property type="protein sequence ID" value="CAL6055704.1"/>
    <property type="molecule type" value="Genomic_DNA"/>
</dbReference>
<proteinExistence type="predicted"/>
<dbReference type="EMBL" id="CAXDID020000165">
    <property type="protein sequence ID" value="CAL6045667.1"/>
    <property type="molecule type" value="Genomic_DNA"/>
</dbReference>
<reference evidence="3 5" key="2">
    <citation type="submission" date="2024-07" db="EMBL/GenBank/DDBJ databases">
        <authorList>
            <person name="Akdeniz Z."/>
        </authorList>
    </citation>
    <scope>NUCLEOTIDE SEQUENCE [LARGE SCALE GENOMIC DNA]</scope>
</reference>
<protein>
    <submittedName>
        <fullName evidence="1">Uncharacterized protein</fullName>
    </submittedName>
</protein>
<reference evidence="1" key="1">
    <citation type="submission" date="2023-06" db="EMBL/GenBank/DDBJ databases">
        <authorList>
            <person name="Kurt Z."/>
        </authorList>
    </citation>
    <scope>NUCLEOTIDE SEQUENCE</scope>
</reference>
<evidence type="ECO:0000313" key="4">
    <source>
        <dbReference type="EMBL" id="CAL6055704.1"/>
    </source>
</evidence>
<evidence type="ECO:0000313" key="1">
    <source>
        <dbReference type="EMBL" id="CAI9959043.1"/>
    </source>
</evidence>
<dbReference type="AlphaFoldDB" id="A0AA86QT48"/>
<dbReference type="Proteomes" id="UP001642409">
    <property type="component" value="Unassembled WGS sequence"/>
</dbReference>